<evidence type="ECO:0000313" key="3">
    <source>
        <dbReference type="EMBL" id="KAK7939469.1"/>
    </source>
</evidence>
<dbReference type="GO" id="GO:0001525">
    <property type="term" value="P:angiogenesis"/>
    <property type="evidence" value="ECO:0007669"/>
    <property type="project" value="TreeGrafter"/>
</dbReference>
<dbReference type="PANTHER" id="PTHR45809:SF4">
    <property type="entry name" value="PHOSDUCIN-LIKE PROTEIN 3"/>
    <property type="match status" value="1"/>
</dbReference>
<evidence type="ECO:0000256" key="1">
    <source>
        <dbReference type="ARBA" id="ARBA00009686"/>
    </source>
</evidence>
<dbReference type="EMBL" id="JBBPFD010000002">
    <property type="protein sequence ID" value="KAK7939469.1"/>
    <property type="molecule type" value="Genomic_DNA"/>
</dbReference>
<dbReference type="GO" id="GO:0043184">
    <property type="term" value="F:vascular endothelial growth factor receptor 2 binding"/>
    <property type="evidence" value="ECO:0007669"/>
    <property type="project" value="TreeGrafter"/>
</dbReference>
<evidence type="ECO:0000313" key="4">
    <source>
        <dbReference type="Proteomes" id="UP001460270"/>
    </source>
</evidence>
<comment type="similarity">
    <text evidence="1">Belongs to the phosducin family.</text>
</comment>
<dbReference type="AlphaFoldDB" id="A0AAW0PXN9"/>
<accession>A0AAW0PXN9</accession>
<dbReference type="GO" id="GO:0005737">
    <property type="term" value="C:cytoplasm"/>
    <property type="evidence" value="ECO:0007669"/>
    <property type="project" value="TreeGrafter"/>
</dbReference>
<sequence length="69" mass="7795">MKAQFIGPLVFGGMNLKVDELEWRLSESGAVKTDLEENPKKQIEDKLMSSIKCSIPTKKDSDDSDDEDY</sequence>
<dbReference type="PANTHER" id="PTHR45809">
    <property type="entry name" value="VIRAL IAP-ASSOCIATED FACTOR HOMOLOG"/>
    <property type="match status" value="1"/>
</dbReference>
<dbReference type="GO" id="GO:0010628">
    <property type="term" value="P:positive regulation of gene expression"/>
    <property type="evidence" value="ECO:0007669"/>
    <property type="project" value="TreeGrafter"/>
</dbReference>
<dbReference type="GO" id="GO:0044183">
    <property type="term" value="F:protein folding chaperone"/>
    <property type="evidence" value="ECO:0007669"/>
    <property type="project" value="TreeGrafter"/>
</dbReference>
<name>A0AAW0PXN9_9GOBI</name>
<keyword evidence="2" id="KW-0597">Phosphoprotein</keyword>
<organism evidence="3 4">
    <name type="scientific">Mugilogobius chulae</name>
    <name type="common">yellowstripe goby</name>
    <dbReference type="NCBI Taxonomy" id="88201"/>
    <lineage>
        <taxon>Eukaryota</taxon>
        <taxon>Metazoa</taxon>
        <taxon>Chordata</taxon>
        <taxon>Craniata</taxon>
        <taxon>Vertebrata</taxon>
        <taxon>Euteleostomi</taxon>
        <taxon>Actinopterygii</taxon>
        <taxon>Neopterygii</taxon>
        <taxon>Teleostei</taxon>
        <taxon>Neoteleostei</taxon>
        <taxon>Acanthomorphata</taxon>
        <taxon>Gobiaria</taxon>
        <taxon>Gobiiformes</taxon>
        <taxon>Gobioidei</taxon>
        <taxon>Gobiidae</taxon>
        <taxon>Gobionellinae</taxon>
        <taxon>Mugilogobius</taxon>
    </lineage>
</organism>
<protein>
    <submittedName>
        <fullName evidence="3">Uncharacterized protein</fullName>
    </submittedName>
</protein>
<comment type="caution">
    <text evidence="3">The sequence shown here is derived from an EMBL/GenBank/DDBJ whole genome shotgun (WGS) entry which is preliminary data.</text>
</comment>
<proteinExistence type="inferred from homology"/>
<evidence type="ECO:0000256" key="2">
    <source>
        <dbReference type="ARBA" id="ARBA00022553"/>
    </source>
</evidence>
<dbReference type="Proteomes" id="UP001460270">
    <property type="component" value="Unassembled WGS sequence"/>
</dbReference>
<dbReference type="InterPro" id="IPR051498">
    <property type="entry name" value="Phosducin-like_chap/apop_reg"/>
</dbReference>
<reference evidence="4" key="1">
    <citation type="submission" date="2024-04" db="EMBL/GenBank/DDBJ databases">
        <title>Salinicola lusitanus LLJ914,a marine bacterium isolated from the Okinawa Trough.</title>
        <authorList>
            <person name="Li J."/>
        </authorList>
    </citation>
    <scope>NUCLEOTIDE SEQUENCE [LARGE SCALE GENOMIC DNA]</scope>
</reference>
<gene>
    <name evidence="3" type="ORF">WMY93_002795</name>
</gene>
<keyword evidence="4" id="KW-1185">Reference proteome</keyword>